<evidence type="ECO:0000313" key="2">
    <source>
        <dbReference type="EMBL" id="KKL91471.1"/>
    </source>
</evidence>
<accession>A0A0F9IWK3</accession>
<evidence type="ECO:0000313" key="1">
    <source>
        <dbReference type="EMBL" id="KKL91467.1"/>
    </source>
</evidence>
<proteinExistence type="predicted"/>
<gene>
    <name evidence="1" type="ORF">LCGC14_1894370</name>
    <name evidence="2" type="ORF">LCGC14_1894410</name>
</gene>
<organism evidence="1">
    <name type="scientific">marine sediment metagenome</name>
    <dbReference type="NCBI Taxonomy" id="412755"/>
    <lineage>
        <taxon>unclassified sequences</taxon>
        <taxon>metagenomes</taxon>
        <taxon>ecological metagenomes</taxon>
    </lineage>
</organism>
<comment type="caution">
    <text evidence="1">The sequence shown here is derived from an EMBL/GenBank/DDBJ whole genome shotgun (WGS) entry which is preliminary data.</text>
</comment>
<protein>
    <submittedName>
        <fullName evidence="1">Uncharacterized protein</fullName>
    </submittedName>
</protein>
<reference evidence="1" key="1">
    <citation type="journal article" date="2015" name="Nature">
        <title>Complex archaea that bridge the gap between prokaryotes and eukaryotes.</title>
        <authorList>
            <person name="Spang A."/>
            <person name="Saw J.H."/>
            <person name="Jorgensen S.L."/>
            <person name="Zaremba-Niedzwiedzka K."/>
            <person name="Martijn J."/>
            <person name="Lind A.E."/>
            <person name="van Eijk R."/>
            <person name="Schleper C."/>
            <person name="Guy L."/>
            <person name="Ettema T.J."/>
        </authorList>
    </citation>
    <scope>NUCLEOTIDE SEQUENCE</scope>
</reference>
<name>A0A0F9IWK3_9ZZZZ</name>
<sequence>MFALLALAARVLGSRAGLAIAGTAAALDIGPFGGGDDRPRRRRRKRALNSNDREDIAFMASFMTKAGLERAVAVMLAR</sequence>
<dbReference type="AlphaFoldDB" id="A0A0F9IWK3"/>
<dbReference type="EMBL" id="LAZR01019721">
    <property type="protein sequence ID" value="KKL91471.1"/>
    <property type="molecule type" value="Genomic_DNA"/>
</dbReference>
<dbReference type="EMBL" id="LAZR01019721">
    <property type="protein sequence ID" value="KKL91467.1"/>
    <property type="molecule type" value="Genomic_DNA"/>
</dbReference>